<reference evidence="1" key="1">
    <citation type="submission" date="2019-08" db="EMBL/GenBank/DDBJ databases">
        <authorList>
            <person name="Kucharzyk K."/>
            <person name="Murdoch R.W."/>
            <person name="Higgins S."/>
            <person name="Loffler F."/>
        </authorList>
    </citation>
    <scope>NUCLEOTIDE SEQUENCE</scope>
</reference>
<dbReference type="Pfam" id="PF05137">
    <property type="entry name" value="PilN"/>
    <property type="match status" value="1"/>
</dbReference>
<gene>
    <name evidence="1" type="ORF">SDC9_134307</name>
</gene>
<sequence length="103" mass="11266">MEDIFAGVLDRKVVSSQVLFDISNSIPKEVSFKNMSLDGSILSIQGISSSRVAVAELEHNLKALSYFEEVHIGNINLVSNEGAEQYSFSIKCTLKGVNNDEAK</sequence>
<dbReference type="PANTHER" id="PTHR40278">
    <property type="entry name" value="DNA UTILIZATION PROTEIN HOFN"/>
    <property type="match status" value="1"/>
</dbReference>
<accession>A0A645DED8</accession>
<dbReference type="EMBL" id="VSSQ01035085">
    <property type="protein sequence ID" value="MPM87213.1"/>
    <property type="molecule type" value="Genomic_DNA"/>
</dbReference>
<dbReference type="InterPro" id="IPR007813">
    <property type="entry name" value="PilN"/>
</dbReference>
<evidence type="ECO:0000313" key="1">
    <source>
        <dbReference type="EMBL" id="MPM87213.1"/>
    </source>
</evidence>
<dbReference type="PANTHER" id="PTHR40278:SF1">
    <property type="entry name" value="DNA UTILIZATION PROTEIN HOFN"/>
    <property type="match status" value="1"/>
</dbReference>
<name>A0A645DED8_9ZZZZ</name>
<comment type="caution">
    <text evidence="1">The sequence shown here is derived from an EMBL/GenBank/DDBJ whole genome shotgun (WGS) entry which is preliminary data.</text>
</comment>
<dbReference type="InterPro" id="IPR052534">
    <property type="entry name" value="Extracell_DNA_Util/SecSys_Comp"/>
</dbReference>
<proteinExistence type="predicted"/>
<organism evidence="1">
    <name type="scientific">bioreactor metagenome</name>
    <dbReference type="NCBI Taxonomy" id="1076179"/>
    <lineage>
        <taxon>unclassified sequences</taxon>
        <taxon>metagenomes</taxon>
        <taxon>ecological metagenomes</taxon>
    </lineage>
</organism>
<protein>
    <submittedName>
        <fullName evidence="1">Uncharacterized protein</fullName>
    </submittedName>
</protein>
<dbReference type="AlphaFoldDB" id="A0A645DED8"/>